<dbReference type="Proteomes" id="UP000216311">
    <property type="component" value="Unassembled WGS sequence"/>
</dbReference>
<evidence type="ECO:0000256" key="1">
    <source>
        <dbReference type="SAM" id="MobiDB-lite"/>
    </source>
</evidence>
<comment type="caution">
    <text evidence="2">The sequence shown here is derived from an EMBL/GenBank/DDBJ whole genome shotgun (WGS) entry which is preliminary data.</text>
</comment>
<evidence type="ECO:0008006" key="4">
    <source>
        <dbReference type="Google" id="ProtNLM"/>
    </source>
</evidence>
<evidence type="ECO:0000313" key="2">
    <source>
        <dbReference type="EMBL" id="OYO16620.1"/>
    </source>
</evidence>
<reference evidence="2 3" key="1">
    <citation type="submission" date="2017-07" db="EMBL/GenBank/DDBJ databases">
        <title>Draft whole genome sequences of clinical Proprionibacteriaceae strains.</title>
        <authorList>
            <person name="Bernier A.-M."/>
            <person name="Bernard K."/>
            <person name="Domingo M.-C."/>
        </authorList>
    </citation>
    <scope>NUCLEOTIDE SEQUENCE [LARGE SCALE GENOMIC DNA]</scope>
    <source>
        <strain evidence="2 3">NML 130396</strain>
    </source>
</reference>
<organism evidence="2 3">
    <name type="scientific">Enemella dayhoffiae</name>
    <dbReference type="NCBI Taxonomy" id="2016507"/>
    <lineage>
        <taxon>Bacteria</taxon>
        <taxon>Bacillati</taxon>
        <taxon>Actinomycetota</taxon>
        <taxon>Actinomycetes</taxon>
        <taxon>Propionibacteriales</taxon>
        <taxon>Propionibacteriaceae</taxon>
        <taxon>Enemella</taxon>
    </lineage>
</organism>
<gene>
    <name evidence="2" type="ORF">CGZ93_17830</name>
</gene>
<keyword evidence="3" id="KW-1185">Reference proteome</keyword>
<feature type="compositionally biased region" description="Pro residues" evidence="1">
    <location>
        <begin position="14"/>
        <end position="25"/>
    </location>
</feature>
<feature type="region of interest" description="Disordered" evidence="1">
    <location>
        <begin position="1"/>
        <end position="28"/>
    </location>
</feature>
<dbReference type="EMBL" id="NMVQ01000047">
    <property type="protein sequence ID" value="OYO16620.1"/>
    <property type="molecule type" value="Genomic_DNA"/>
</dbReference>
<accession>A0A255GLC6</accession>
<dbReference type="OrthoDB" id="3218228at2"/>
<name>A0A255GLC6_9ACTN</name>
<protein>
    <recommendedName>
        <fullName evidence="4">DUF3987 domain-containing protein</fullName>
    </recommendedName>
</protein>
<dbReference type="RefSeq" id="WP_094365507.1">
    <property type="nucleotide sequence ID" value="NZ_NMVQ01000047.1"/>
</dbReference>
<dbReference type="AlphaFoldDB" id="A0A255GLC6"/>
<evidence type="ECO:0000313" key="3">
    <source>
        <dbReference type="Proteomes" id="UP000216311"/>
    </source>
</evidence>
<proteinExistence type="predicted"/>
<sequence length="557" mass="60833">MTTSWNDLWQQPPARRPTPAGPLQPPGEATAYAQKALALECAELASTPEGGRNHTLNIAAFNIGQLIAAGHLGEQDARTHLTNAARQAGLTDIEIQRTLNSGLRGGHRSGPRQVEQLPEGWTVTEVSAEELHAEAAAPAATDQDPFWDSRPVLQHIRAFAHARLTSPWSMLGVTLIRTLACIPPHVVLPPLIGGPGSLNLFLAIVGPSGVGKGATEAAATDGVRQPHEVYTATVGSGEGIAHQYAKRVRGGAQETVRQSVVFSVPEIDTLGGLNARQGSTLMPQLRSAFSGETLGFGYADAQKRLIIDRHTYRLGLIVGVQPGRAHTLLNDADGGTPQRFIWLPATDPTINPEPDEAPPPWNVRGWTWRPELGTTRDTDGRYQLTVPDQVATTIREAHVARARGQGDALDGHSLFAREKVAQALALLDDRQEMSLEDWELAGHVMAMSDWTRANVQATLTRSSREADQRRAERDARRADVIDNTRAELQVDRAAKQLLRRLDKADDWLSQGRLQNSLRGDLRPLYDEVLDRLRDAHAIEIETRNAGGQEVTYVRSHR</sequence>